<gene>
    <name evidence="1" type="ORF">CB5_LOCUS21733</name>
</gene>
<dbReference type="EMBL" id="LR862133">
    <property type="protein sequence ID" value="CAD1838522.1"/>
    <property type="molecule type" value="Genomic_DNA"/>
</dbReference>
<reference evidence="1" key="1">
    <citation type="submission" date="2020-07" db="EMBL/GenBank/DDBJ databases">
        <authorList>
            <person name="Lin J."/>
        </authorList>
    </citation>
    <scope>NUCLEOTIDE SEQUENCE</scope>
</reference>
<sequence>MRAIGRNTVYDPQEYLKKFRTQIRHSNLAICKSSVCYSTDTQFKFECLISVLSFFGFSGGSFTVFRPITRVSRSEDEYLAPKLLNCRFWDALELGFVRQSTGTESPEYRY</sequence>
<accession>A0A6V7Q5X6</accession>
<organism evidence="1">
    <name type="scientific">Ananas comosus var. bracteatus</name>
    <name type="common">red pineapple</name>
    <dbReference type="NCBI Taxonomy" id="296719"/>
    <lineage>
        <taxon>Eukaryota</taxon>
        <taxon>Viridiplantae</taxon>
        <taxon>Streptophyta</taxon>
        <taxon>Embryophyta</taxon>
        <taxon>Tracheophyta</taxon>
        <taxon>Spermatophyta</taxon>
        <taxon>Magnoliopsida</taxon>
        <taxon>Liliopsida</taxon>
        <taxon>Poales</taxon>
        <taxon>Bromeliaceae</taxon>
        <taxon>Bromelioideae</taxon>
        <taxon>Ananas</taxon>
    </lineage>
</organism>
<proteinExistence type="predicted"/>
<evidence type="ECO:0000313" key="1">
    <source>
        <dbReference type="EMBL" id="CAD1838522.1"/>
    </source>
</evidence>
<name>A0A6V7Q5X6_ANACO</name>
<protein>
    <submittedName>
        <fullName evidence="1">Uncharacterized protein</fullName>
    </submittedName>
</protein>
<dbReference type="AlphaFoldDB" id="A0A6V7Q5X6"/>